<dbReference type="SUPFAM" id="SSF53756">
    <property type="entry name" value="UDP-Glycosyltransferase/glycogen phosphorylase"/>
    <property type="match status" value="1"/>
</dbReference>
<evidence type="ECO:0000313" key="2">
    <source>
        <dbReference type="Proteomes" id="UP000557739"/>
    </source>
</evidence>
<protein>
    <submittedName>
        <fullName evidence="1">Sugar transferase (PEP-CTERM/EpsH1 system associated)</fullName>
    </submittedName>
</protein>
<evidence type="ECO:0000313" key="1">
    <source>
        <dbReference type="EMBL" id="MBB5697792.1"/>
    </source>
</evidence>
<comment type="caution">
    <text evidence="1">The sequence shown here is derived from an EMBL/GenBank/DDBJ whole genome shotgun (WGS) entry which is preliminary data.</text>
</comment>
<dbReference type="PANTHER" id="PTHR12526:SF600">
    <property type="entry name" value="GLYCOSYL TRANSFERASE GROUP 1"/>
    <property type="match status" value="1"/>
</dbReference>
<dbReference type="EMBL" id="JACIJJ010000001">
    <property type="protein sequence ID" value="MBB5697792.1"/>
    <property type="molecule type" value="Genomic_DNA"/>
</dbReference>
<dbReference type="Proteomes" id="UP000557739">
    <property type="component" value="Unassembled WGS sequence"/>
</dbReference>
<dbReference type="PANTHER" id="PTHR12526">
    <property type="entry name" value="GLYCOSYLTRANSFERASE"/>
    <property type="match status" value="1"/>
</dbReference>
<dbReference type="GO" id="GO:0016757">
    <property type="term" value="F:glycosyltransferase activity"/>
    <property type="evidence" value="ECO:0007669"/>
    <property type="project" value="TreeGrafter"/>
</dbReference>
<name>A0A7W9ANX4_9SPHN</name>
<dbReference type="CDD" id="cd03801">
    <property type="entry name" value="GT4_PimA-like"/>
    <property type="match status" value="1"/>
</dbReference>
<dbReference type="NCBIfam" id="TIGR03087">
    <property type="entry name" value="stp1"/>
    <property type="match status" value="1"/>
</dbReference>
<sequence>MDRARTGVMGATLFLAHRVPYPPDRGDKIRGWHLLRHLAARGPVHLVTFADEPRDLHHGAVLGEVCASHHVAWRGKPQWRAGLEALASGQPVSLTAFADTGIAARVRELLARGGIDTIFVFSGQMAQYLPNRADARVVMDFCDVDSAKFASYAEIAGPPMGWVMAREARLLSAFEHDVATRVDASLFVSEAEAALFRAGGPAPRVSVVENGIDTAFFDPDAAFDRGAAVPGFTFTGQMDYAPNVEAACWFAGEVMPRLAARGIDLPFNIVGRAATKAVQALAGPHVCVTGEVADVRPWLAAARLVVAPLLTARGVQNKVLEAMAMARPIVASAVAAEGIEHRGTLSVAADADAFADRIAALLADRDAAEAQGRAARACVEDRYGWAARLAALDAILDRPHGKAMAA</sequence>
<keyword evidence="2" id="KW-1185">Reference proteome</keyword>
<keyword evidence="1" id="KW-0808">Transferase</keyword>
<proteinExistence type="predicted"/>
<accession>A0A7W9ANX4</accession>
<gene>
    <name evidence="1" type="ORF">FHR19_001117</name>
</gene>
<organism evidence="1 2">
    <name type="scientific">Sphingomonas yantingensis</name>
    <dbReference type="NCBI Taxonomy" id="1241761"/>
    <lineage>
        <taxon>Bacteria</taxon>
        <taxon>Pseudomonadati</taxon>
        <taxon>Pseudomonadota</taxon>
        <taxon>Alphaproteobacteria</taxon>
        <taxon>Sphingomonadales</taxon>
        <taxon>Sphingomonadaceae</taxon>
        <taxon>Sphingomonas</taxon>
    </lineage>
</organism>
<dbReference type="Gene3D" id="3.40.50.2000">
    <property type="entry name" value="Glycogen Phosphorylase B"/>
    <property type="match status" value="2"/>
</dbReference>
<dbReference type="Pfam" id="PF13692">
    <property type="entry name" value="Glyco_trans_1_4"/>
    <property type="match status" value="1"/>
</dbReference>
<dbReference type="AlphaFoldDB" id="A0A7W9ANX4"/>
<reference evidence="1 2" key="1">
    <citation type="submission" date="2020-08" db="EMBL/GenBank/DDBJ databases">
        <title>Genomic Encyclopedia of Type Strains, Phase IV (KMG-IV): sequencing the most valuable type-strain genomes for metagenomic binning, comparative biology and taxonomic classification.</title>
        <authorList>
            <person name="Goeker M."/>
        </authorList>
    </citation>
    <scope>NUCLEOTIDE SEQUENCE [LARGE SCALE GENOMIC DNA]</scope>
    <source>
        <strain evidence="1 2">DSM 27244</strain>
    </source>
</reference>
<dbReference type="InterPro" id="IPR017521">
    <property type="entry name" value="Sugar_tfrase_PEP-CTERM_Stp1"/>
</dbReference>